<proteinExistence type="predicted"/>
<reference evidence="2" key="1">
    <citation type="submission" date="2016-02" db="EMBL/GenBank/DDBJ databases">
        <authorList>
            <person name="Holder M.E."/>
            <person name="Ajami N.J."/>
            <person name="Petrosino J.F."/>
        </authorList>
    </citation>
    <scope>NUCLEOTIDE SEQUENCE [LARGE SCALE GENOMIC DNA]</scope>
    <source>
        <strain evidence="2">CCUG 45958</strain>
    </source>
</reference>
<dbReference type="KEGG" id="dfi:AXF13_04840"/>
<dbReference type="SUPFAM" id="SSF47598">
    <property type="entry name" value="Ribbon-helix-helix"/>
    <property type="match status" value="1"/>
</dbReference>
<dbReference type="EMBL" id="CP014229">
    <property type="protein sequence ID" value="AMD89493.1"/>
    <property type="molecule type" value="Genomic_DNA"/>
</dbReference>
<dbReference type="AlphaFoldDB" id="A0A109W3Z3"/>
<sequence length="112" mass="12354">MKNIMDFDGGYKAVIAYDPEIEMFRGEFIGLNGGADFYAKDLEGLRREGAESLRAFLEECERHGISPHKSHKGNFALRLDPEIYQQASIAAAAEGKSLNTFITDVVRQAVAG</sequence>
<dbReference type="InterPro" id="IPR010985">
    <property type="entry name" value="Ribbon_hlx_hlx"/>
</dbReference>
<dbReference type="RefSeq" id="WP_062251864.1">
    <property type="nucleotide sequence ID" value="NZ_CP014229.1"/>
</dbReference>
<dbReference type="Proteomes" id="UP000069241">
    <property type="component" value="Chromosome"/>
</dbReference>
<dbReference type="Pfam" id="PF05534">
    <property type="entry name" value="HicB"/>
    <property type="match status" value="1"/>
</dbReference>
<gene>
    <name evidence="1" type="ORF">AXF13_04840</name>
</gene>
<evidence type="ECO:0000313" key="2">
    <source>
        <dbReference type="Proteomes" id="UP000069241"/>
    </source>
</evidence>
<keyword evidence="2" id="KW-1185">Reference proteome</keyword>
<evidence type="ECO:0000313" key="1">
    <source>
        <dbReference type="EMBL" id="AMD89493.1"/>
    </source>
</evidence>
<dbReference type="InterPro" id="IPR035069">
    <property type="entry name" value="TTHA1013/TTHA0281-like"/>
</dbReference>
<name>A0A109W3Z3_9BACT</name>
<protein>
    <submittedName>
        <fullName evidence="1">DNA repair protein</fullName>
    </submittedName>
</protein>
<dbReference type="GO" id="GO:0006355">
    <property type="term" value="P:regulation of DNA-templated transcription"/>
    <property type="evidence" value="ECO:0007669"/>
    <property type="project" value="InterPro"/>
</dbReference>
<dbReference type="InterPro" id="IPR008651">
    <property type="entry name" value="Uncharacterised_HicB"/>
</dbReference>
<dbReference type="SUPFAM" id="SSF143100">
    <property type="entry name" value="TTHA1013/TTHA0281-like"/>
    <property type="match status" value="1"/>
</dbReference>
<dbReference type="STRING" id="44742.AXF13_04840"/>
<accession>A0A109W3Z3</accession>
<organism evidence="1 2">
    <name type="scientific">Desulfovibrio fairfieldensis</name>
    <dbReference type="NCBI Taxonomy" id="44742"/>
    <lineage>
        <taxon>Bacteria</taxon>
        <taxon>Pseudomonadati</taxon>
        <taxon>Thermodesulfobacteriota</taxon>
        <taxon>Desulfovibrionia</taxon>
        <taxon>Desulfovibrionales</taxon>
        <taxon>Desulfovibrionaceae</taxon>
        <taxon>Desulfovibrio</taxon>
    </lineage>
</organism>